<dbReference type="EMBL" id="JAAALK010000287">
    <property type="protein sequence ID" value="KAG8056348.1"/>
    <property type="molecule type" value="Genomic_DNA"/>
</dbReference>
<comment type="caution">
    <text evidence="2">The sequence shown here is derived from an EMBL/GenBank/DDBJ whole genome shotgun (WGS) entry which is preliminary data.</text>
</comment>
<dbReference type="Proteomes" id="UP000729402">
    <property type="component" value="Unassembled WGS sequence"/>
</dbReference>
<proteinExistence type="predicted"/>
<evidence type="ECO:0000256" key="1">
    <source>
        <dbReference type="SAM" id="MobiDB-lite"/>
    </source>
</evidence>
<reference evidence="2" key="2">
    <citation type="submission" date="2021-02" db="EMBL/GenBank/DDBJ databases">
        <authorList>
            <person name="Kimball J.A."/>
            <person name="Haas M.W."/>
            <person name="Macchietto M."/>
            <person name="Kono T."/>
            <person name="Duquette J."/>
            <person name="Shao M."/>
        </authorList>
    </citation>
    <scope>NUCLEOTIDE SEQUENCE</scope>
    <source>
        <tissue evidence="2">Fresh leaf tissue</tissue>
    </source>
</reference>
<reference evidence="2" key="1">
    <citation type="journal article" date="2021" name="bioRxiv">
        <title>Whole Genome Assembly and Annotation of Northern Wild Rice, Zizania palustris L., Supports a Whole Genome Duplication in the Zizania Genus.</title>
        <authorList>
            <person name="Haas M."/>
            <person name="Kono T."/>
            <person name="Macchietto M."/>
            <person name="Millas R."/>
            <person name="McGilp L."/>
            <person name="Shao M."/>
            <person name="Duquette J."/>
            <person name="Hirsch C.N."/>
            <person name="Kimball J."/>
        </authorList>
    </citation>
    <scope>NUCLEOTIDE SEQUENCE</scope>
    <source>
        <tissue evidence="2">Fresh leaf tissue</tissue>
    </source>
</reference>
<keyword evidence="3" id="KW-1185">Reference proteome</keyword>
<gene>
    <name evidence="2" type="ORF">GUJ93_ZPchr0002g26006</name>
</gene>
<evidence type="ECO:0000313" key="2">
    <source>
        <dbReference type="EMBL" id="KAG8056348.1"/>
    </source>
</evidence>
<feature type="region of interest" description="Disordered" evidence="1">
    <location>
        <begin position="1"/>
        <end position="37"/>
    </location>
</feature>
<sequence length="293" mass="30805">MWPDPVTPLPTRPYLASPLPDPVPIPPPTSPPPRQSSPCVAGLLLDCGYGMAGPVHRRHIAGLLLGRGCGLAGPVRRHHIAVLFGHDCGMAGPVRRRRAAALLLGRDCGLACPMRRRCTGLPYSIVGLLLGHDYGLTGLVRPRQPPCRRAGLPYHAATAAGHHPHRRRLCQGHHRGHAGPGCRRQFPHHRLGSSRGVLARCTAVRLALCVVAGFPAVAPISAPAAPWLSSSAVVAVAEHVAAVAATRDGKRVVDIDTASVLWPDPTVVFVPTDIDATDAALAASLATPSIWPG</sequence>
<dbReference type="AlphaFoldDB" id="A0A8J5S129"/>
<accession>A0A8J5S129</accession>
<evidence type="ECO:0000313" key="3">
    <source>
        <dbReference type="Proteomes" id="UP000729402"/>
    </source>
</evidence>
<name>A0A8J5S129_ZIZPA</name>
<feature type="compositionally biased region" description="Pro residues" evidence="1">
    <location>
        <begin position="1"/>
        <end position="11"/>
    </location>
</feature>
<feature type="compositionally biased region" description="Pro residues" evidence="1">
    <location>
        <begin position="19"/>
        <end position="35"/>
    </location>
</feature>
<organism evidence="2 3">
    <name type="scientific">Zizania palustris</name>
    <name type="common">Northern wild rice</name>
    <dbReference type="NCBI Taxonomy" id="103762"/>
    <lineage>
        <taxon>Eukaryota</taxon>
        <taxon>Viridiplantae</taxon>
        <taxon>Streptophyta</taxon>
        <taxon>Embryophyta</taxon>
        <taxon>Tracheophyta</taxon>
        <taxon>Spermatophyta</taxon>
        <taxon>Magnoliopsida</taxon>
        <taxon>Liliopsida</taxon>
        <taxon>Poales</taxon>
        <taxon>Poaceae</taxon>
        <taxon>BOP clade</taxon>
        <taxon>Oryzoideae</taxon>
        <taxon>Oryzeae</taxon>
        <taxon>Zizaniinae</taxon>
        <taxon>Zizania</taxon>
    </lineage>
</organism>
<protein>
    <submittedName>
        <fullName evidence="2">Uncharacterized protein</fullName>
    </submittedName>
</protein>